<keyword evidence="2" id="KW-1185">Reference proteome</keyword>
<reference evidence="1 2" key="1">
    <citation type="submission" date="2022-05" db="EMBL/GenBank/DDBJ databases">
        <authorList>
            <consortium name="Genoscope - CEA"/>
            <person name="William W."/>
        </authorList>
    </citation>
    <scope>NUCLEOTIDE SEQUENCE [LARGE SCALE GENOMIC DNA]</scope>
</reference>
<name>A0AAU9W4L5_9CNID</name>
<dbReference type="InterPro" id="IPR011009">
    <property type="entry name" value="Kinase-like_dom_sf"/>
</dbReference>
<dbReference type="Proteomes" id="UP001159428">
    <property type="component" value="Unassembled WGS sequence"/>
</dbReference>
<evidence type="ECO:0008006" key="3">
    <source>
        <dbReference type="Google" id="ProtNLM"/>
    </source>
</evidence>
<dbReference type="AlphaFoldDB" id="A0AAU9W4L5"/>
<dbReference type="Pfam" id="PF02958">
    <property type="entry name" value="EcKL"/>
    <property type="match status" value="1"/>
</dbReference>
<dbReference type="InterPro" id="IPR004119">
    <property type="entry name" value="EcKL"/>
</dbReference>
<organism evidence="1 2">
    <name type="scientific">Pocillopora meandrina</name>
    <dbReference type="NCBI Taxonomy" id="46732"/>
    <lineage>
        <taxon>Eukaryota</taxon>
        <taxon>Metazoa</taxon>
        <taxon>Cnidaria</taxon>
        <taxon>Anthozoa</taxon>
        <taxon>Hexacorallia</taxon>
        <taxon>Scleractinia</taxon>
        <taxon>Astrocoeniina</taxon>
        <taxon>Pocilloporidae</taxon>
        <taxon>Pocillopora</taxon>
    </lineage>
</organism>
<proteinExistence type="predicted"/>
<protein>
    <recommendedName>
        <fullName evidence="3">Aminoglycoside phosphotransferase domain-containing protein</fullName>
    </recommendedName>
</protein>
<dbReference type="EMBL" id="CALNXJ010000009">
    <property type="protein sequence ID" value="CAH3103910.1"/>
    <property type="molecule type" value="Genomic_DNA"/>
</dbReference>
<dbReference type="PANTHER" id="PTHR11012">
    <property type="entry name" value="PROTEIN KINASE-LIKE DOMAIN-CONTAINING"/>
    <property type="match status" value="1"/>
</dbReference>
<evidence type="ECO:0000313" key="1">
    <source>
        <dbReference type="EMBL" id="CAH3103910.1"/>
    </source>
</evidence>
<dbReference type="PANTHER" id="PTHR11012:SF30">
    <property type="entry name" value="PROTEIN KINASE-LIKE DOMAIN-CONTAINING"/>
    <property type="match status" value="1"/>
</dbReference>
<comment type="caution">
    <text evidence="1">The sequence shown here is derived from an EMBL/GenBank/DDBJ whole genome shotgun (WGS) entry which is preliminary data.</text>
</comment>
<evidence type="ECO:0000313" key="2">
    <source>
        <dbReference type="Proteomes" id="UP001159428"/>
    </source>
</evidence>
<accession>A0AAU9W4L5</accession>
<dbReference type="SUPFAM" id="SSF56112">
    <property type="entry name" value="Protein kinase-like (PK-like)"/>
    <property type="match status" value="1"/>
</dbReference>
<gene>
    <name evidence="1" type="ORF">PMEA_00035339</name>
</gene>
<sequence length="454" mass="52847">MAELCSPYCSRPCFLSEEGMKKARDKNSNSMESKGATASLLTVEFFQSILGKRGKLVSWYPFEIPQQSIGLTTTCKAIQDDDRMIGHQGFEITYRTSSEDSARKTFRVVAKCKPLALKFVNIFGSWIEQKSGEVSQYAEMFRQVSYFRNSDVREIKVMRTQDSRFTDIAPKVYHTVCDPSKEVFVIVMEDLTGHVTHFNTINNASEVWDQEDIKVVLRDIARFHSIHLGNVTNLESEPWMCFYSGSVMKALSGFWYALLRHNCVTFPDLWTTKRTNLVRSFIDNMDRLWKVIESFPRTLVHYDFTPRNVCLRKQEFPTEDNHNRFFIANNKLCRVSCIYDWEMATVHAPQHDVVEFLAFVLPERGEITSRTDLVRFYQEQLEKSSGMTFNSEQFMNVFIAVCCVYALHQLSLKTITHSVTRLPYFERAVQSHMGFLEDLEERGRLKFLYDNELI</sequence>
<dbReference type="Gene3D" id="3.90.1200.10">
    <property type="match status" value="1"/>
</dbReference>